<comment type="caution">
    <text evidence="2">The sequence shown here is derived from an EMBL/GenBank/DDBJ whole genome shotgun (WGS) entry which is preliminary data.</text>
</comment>
<organism evidence="2 3">
    <name type="scientific">Mycetocola tolaasinivorans</name>
    <dbReference type="NCBI Taxonomy" id="76635"/>
    <lineage>
        <taxon>Bacteria</taxon>
        <taxon>Bacillati</taxon>
        <taxon>Actinomycetota</taxon>
        <taxon>Actinomycetes</taxon>
        <taxon>Micrococcales</taxon>
        <taxon>Microbacteriaceae</taxon>
        <taxon>Mycetocola</taxon>
    </lineage>
</organism>
<evidence type="ECO:0000259" key="1">
    <source>
        <dbReference type="PROSITE" id="PS50878"/>
    </source>
</evidence>
<dbReference type="OrthoDB" id="9793236at2"/>
<feature type="domain" description="Reverse transcriptase" evidence="1">
    <location>
        <begin position="1"/>
        <end position="324"/>
    </location>
</feature>
<keyword evidence="2" id="KW-0695">RNA-directed DNA polymerase</keyword>
<proteinExistence type="predicted"/>
<name>A0A3L7AAC5_9MICO</name>
<accession>A0A3L7AAC5</accession>
<protein>
    <submittedName>
        <fullName evidence="2">RNA-directed DNA polymerase</fullName>
    </submittedName>
</protein>
<dbReference type="PROSITE" id="PS50878">
    <property type="entry name" value="RT_POL"/>
    <property type="match status" value="1"/>
</dbReference>
<dbReference type="AlphaFoldDB" id="A0A3L7AAC5"/>
<keyword evidence="3" id="KW-1185">Reference proteome</keyword>
<keyword evidence="2" id="KW-0808">Transferase</keyword>
<dbReference type="Pfam" id="PF00078">
    <property type="entry name" value="RVT_1"/>
    <property type="match status" value="1"/>
</dbReference>
<dbReference type="GO" id="GO:0003964">
    <property type="term" value="F:RNA-directed DNA polymerase activity"/>
    <property type="evidence" value="ECO:0007669"/>
    <property type="project" value="UniProtKB-KW"/>
</dbReference>
<dbReference type="NCBIfam" id="NF041747">
    <property type="entry name" value="Drt3a"/>
    <property type="match status" value="1"/>
</dbReference>
<dbReference type="EMBL" id="RCUX01000002">
    <property type="protein sequence ID" value="RLP77416.1"/>
    <property type="molecule type" value="Genomic_DNA"/>
</dbReference>
<dbReference type="RefSeq" id="WP_121647399.1">
    <property type="nucleotide sequence ID" value="NZ_RCUX01000002.1"/>
</dbReference>
<keyword evidence="2" id="KW-0548">Nucleotidyltransferase</keyword>
<reference evidence="2 3" key="1">
    <citation type="submission" date="2018-10" db="EMBL/GenBank/DDBJ databases">
        <authorList>
            <person name="Li J."/>
        </authorList>
    </citation>
    <scope>NUCLEOTIDE SEQUENCE [LARGE SCALE GENOMIC DNA]</scope>
    <source>
        <strain evidence="2 3">IF 016277</strain>
    </source>
</reference>
<sequence>MSVKPVGAFALVSLRKIWDERTRSGVDLTSKFLRLGSVDDKTLTEVQHLQLLGRSLRLEIKRLQKNQQPYIHLRQQERRNKEELSKAIDHYLVAVQTRLNQGIDPLRVEKGPMVGSPTAKQSFVLMAETYDLSVFIARIVNAELRSAFSLYSRSRHEITSALVQTLRGNWNMRIVRTDIQSFYESVEHKGLFAKLDGNRKLSPVTRNWIRQMFDSYSTIPGVAAGRGLPRGIGMSAALSEIYMKAFDQTIASDTDCVFYGRYVDDIVVVYSTSTASRPKENYRLNYLKSALESLRLTQTTDTTKNDEGPKDSNSFRFNYLGYEFKLVSSKEPQVIPGVSVDLSPERFRKIRKRLDLSFDLYRSGIPISAIQLERRIRLLTRNQKLHGAKSRVYSGLKSANPLLTTNKQIRSLDNHLIKKIRGIAVNDPDLATRLEKLTFESGYQRSLTTHFSTRELAELTSAWRNQGA</sequence>
<dbReference type="Proteomes" id="UP000272503">
    <property type="component" value="Unassembled WGS sequence"/>
</dbReference>
<evidence type="ECO:0000313" key="3">
    <source>
        <dbReference type="Proteomes" id="UP000272503"/>
    </source>
</evidence>
<evidence type="ECO:0000313" key="2">
    <source>
        <dbReference type="EMBL" id="RLP77416.1"/>
    </source>
</evidence>
<dbReference type="CDD" id="cd01646">
    <property type="entry name" value="RT_Bac_retron_I"/>
    <property type="match status" value="1"/>
</dbReference>
<gene>
    <name evidence="2" type="ORF">D9V32_02925</name>
</gene>
<dbReference type="InterPro" id="IPR000477">
    <property type="entry name" value="RT_dom"/>
</dbReference>